<evidence type="ECO:0000313" key="2">
    <source>
        <dbReference type="Proteomes" id="UP000182945"/>
    </source>
</evidence>
<gene>
    <name evidence="1" type="ORF">BME96_06105</name>
</gene>
<organism evidence="1 2">
    <name type="scientific">Virgibacillus halodenitrificans</name>
    <name type="common">Bacillus halodenitrificans</name>
    <dbReference type="NCBI Taxonomy" id="1482"/>
    <lineage>
        <taxon>Bacteria</taxon>
        <taxon>Bacillati</taxon>
        <taxon>Bacillota</taxon>
        <taxon>Bacilli</taxon>
        <taxon>Bacillales</taxon>
        <taxon>Bacillaceae</taxon>
        <taxon>Virgibacillus</taxon>
    </lineage>
</organism>
<name>A0AAC9NKK1_VIRHA</name>
<proteinExistence type="predicted"/>
<evidence type="ECO:0000313" key="1">
    <source>
        <dbReference type="EMBL" id="APC47769.1"/>
    </source>
</evidence>
<dbReference type="AlphaFoldDB" id="A0AAC9NKK1"/>
<reference evidence="1 2" key="1">
    <citation type="submission" date="2016-11" db="EMBL/GenBank/DDBJ databases">
        <title>Complete genome sequencing of Virgibacillus halodenitrificans PDB-F2.</title>
        <authorList>
            <person name="Sun Z."/>
            <person name="Zhou Y."/>
            <person name="Li H."/>
        </authorList>
    </citation>
    <scope>NUCLEOTIDE SEQUENCE [LARGE SCALE GENOMIC DNA]</scope>
    <source>
        <strain evidence="1 2">PDB-F2</strain>
    </source>
</reference>
<dbReference type="EMBL" id="CP017962">
    <property type="protein sequence ID" value="APC47769.1"/>
    <property type="molecule type" value="Genomic_DNA"/>
</dbReference>
<dbReference type="KEGG" id="vhl:BME96_06105"/>
<sequence length="67" mass="7686">MHLNPSCEASLLLKSVYQIRMYVPIVNKKIIFREVLLTEIANYIKVEVFLLNQQMKEISSSPSVTAC</sequence>
<dbReference type="Proteomes" id="UP000182945">
    <property type="component" value="Chromosome"/>
</dbReference>
<protein>
    <submittedName>
        <fullName evidence="1">Uncharacterized protein</fullName>
    </submittedName>
</protein>
<accession>A0AAC9NKK1</accession>